<gene>
    <name evidence="1" type="ORF">LKD70_12670</name>
</gene>
<accession>A0ABS8FYY5</accession>
<reference evidence="1 2" key="1">
    <citation type="submission" date="2021-10" db="EMBL/GenBank/DDBJ databases">
        <title>Anaerobic single-cell dispensing facilitates the cultivation of human gut bacteria.</title>
        <authorList>
            <person name="Afrizal A."/>
        </authorList>
    </citation>
    <scope>NUCLEOTIDE SEQUENCE [LARGE SCALE GENOMIC DNA]</scope>
    <source>
        <strain evidence="1 2">CLA-AA-H200</strain>
    </source>
</reference>
<organism evidence="1 2">
    <name type="scientific">Ruminococcus turbiniformis</name>
    <dbReference type="NCBI Taxonomy" id="2881258"/>
    <lineage>
        <taxon>Bacteria</taxon>
        <taxon>Bacillati</taxon>
        <taxon>Bacillota</taxon>
        <taxon>Clostridia</taxon>
        <taxon>Eubacteriales</taxon>
        <taxon>Oscillospiraceae</taxon>
        <taxon>Ruminococcus</taxon>
    </lineage>
</organism>
<keyword evidence="2" id="KW-1185">Reference proteome</keyword>
<proteinExistence type="predicted"/>
<protein>
    <submittedName>
        <fullName evidence="1">Uncharacterized protein</fullName>
    </submittedName>
</protein>
<name>A0ABS8FYY5_9FIRM</name>
<evidence type="ECO:0000313" key="2">
    <source>
        <dbReference type="Proteomes" id="UP001198151"/>
    </source>
</evidence>
<evidence type="ECO:0000313" key="1">
    <source>
        <dbReference type="EMBL" id="MCC2255260.1"/>
    </source>
</evidence>
<dbReference type="EMBL" id="JAJEQX010000024">
    <property type="protein sequence ID" value="MCC2255260.1"/>
    <property type="molecule type" value="Genomic_DNA"/>
</dbReference>
<dbReference type="Proteomes" id="UP001198151">
    <property type="component" value="Unassembled WGS sequence"/>
</dbReference>
<sequence>MCAVTNCPDEKYRFPHLKNEIYAIRHPRKEKSGKKSTPHPLLGTIRSYAYIKPQNSCFDLYNMHKWRLTAIGFLKNGGSPPPVLIRLAGFTHRQSGLFSPKMRTWESTSSRRPPRFPKEGIAFGEEAPGKIIAECRADGTDVSLSITAEEKAFGTELTISLRRPCDGMPKQNDTAFRNLAV</sequence>
<comment type="caution">
    <text evidence="1">The sequence shown here is derived from an EMBL/GenBank/DDBJ whole genome shotgun (WGS) entry which is preliminary data.</text>
</comment>